<proteinExistence type="predicted"/>
<dbReference type="InterPro" id="IPR040079">
    <property type="entry name" value="Glutathione_S-Trfase"/>
</dbReference>
<dbReference type="InterPro" id="IPR036249">
    <property type="entry name" value="Thioredoxin-like_sf"/>
</dbReference>
<sequence length="215" mass="23811">MLKFYHAPWSRSSVVFWLLEELGVDYEMELVDIRGEGGAPEAYRAIQPNKKVPAIEHDGTVVTERAAIAIYLGDAFPQAGLAPAVHDADRAAYLTTLVYHDAVFDPVICARAHGISYASNDYPFGLFEDMVAHLERRLSAQPWAAGERFTLADVMLAGGINYTMNMISVLPKKPVFEAYVARATDRPAYRHSSERDAAMAAEIPFFQEMLAGGRK</sequence>
<evidence type="ECO:0000313" key="2">
    <source>
        <dbReference type="EMBL" id="MFC0208419.1"/>
    </source>
</evidence>
<dbReference type="Gene3D" id="3.40.30.10">
    <property type="entry name" value="Glutaredoxin"/>
    <property type="match status" value="1"/>
</dbReference>
<dbReference type="PROSITE" id="PS50404">
    <property type="entry name" value="GST_NTER"/>
    <property type="match status" value="1"/>
</dbReference>
<dbReference type="InterPro" id="IPR036282">
    <property type="entry name" value="Glutathione-S-Trfase_C_sf"/>
</dbReference>
<reference evidence="2 3" key="1">
    <citation type="submission" date="2024-09" db="EMBL/GenBank/DDBJ databases">
        <authorList>
            <person name="Sun Q."/>
            <person name="Mori K."/>
        </authorList>
    </citation>
    <scope>NUCLEOTIDE SEQUENCE [LARGE SCALE GENOMIC DNA]</scope>
    <source>
        <strain evidence="2 3">CCM 8543</strain>
    </source>
</reference>
<dbReference type="Gene3D" id="1.20.1050.10">
    <property type="match status" value="1"/>
</dbReference>
<dbReference type="PANTHER" id="PTHR44051:SF8">
    <property type="entry name" value="GLUTATHIONE S-TRANSFERASE GSTA"/>
    <property type="match status" value="1"/>
</dbReference>
<comment type="caution">
    <text evidence="2">The sequence shown here is derived from an EMBL/GenBank/DDBJ whole genome shotgun (WGS) entry which is preliminary data.</text>
</comment>
<name>A0ABV6D704_9HYPH</name>
<dbReference type="Pfam" id="PF13410">
    <property type="entry name" value="GST_C_2"/>
    <property type="match status" value="1"/>
</dbReference>
<accession>A0ABV6D704</accession>
<protein>
    <submittedName>
        <fullName evidence="2">Glutathione S-transferase family protein</fullName>
    </submittedName>
</protein>
<dbReference type="Pfam" id="PF13409">
    <property type="entry name" value="GST_N_2"/>
    <property type="match status" value="1"/>
</dbReference>
<dbReference type="InterPro" id="IPR004045">
    <property type="entry name" value="Glutathione_S-Trfase_N"/>
</dbReference>
<dbReference type="SFLD" id="SFLDS00019">
    <property type="entry name" value="Glutathione_Transferase_(cytos"/>
    <property type="match status" value="1"/>
</dbReference>
<dbReference type="SFLD" id="SFLDG01150">
    <property type="entry name" value="Main.1:_Beta-like"/>
    <property type="match status" value="1"/>
</dbReference>
<dbReference type="SUPFAM" id="SSF47616">
    <property type="entry name" value="GST C-terminal domain-like"/>
    <property type="match status" value="1"/>
</dbReference>
<dbReference type="Proteomes" id="UP001589755">
    <property type="component" value="Unassembled WGS sequence"/>
</dbReference>
<evidence type="ECO:0000259" key="1">
    <source>
        <dbReference type="PROSITE" id="PS50404"/>
    </source>
</evidence>
<dbReference type="RefSeq" id="WP_261521601.1">
    <property type="nucleotide sequence ID" value="NZ_JAODNW010000019.1"/>
</dbReference>
<evidence type="ECO:0000313" key="3">
    <source>
        <dbReference type="Proteomes" id="UP001589755"/>
    </source>
</evidence>
<feature type="domain" description="GST N-terminal" evidence="1">
    <location>
        <begin position="1"/>
        <end position="80"/>
    </location>
</feature>
<dbReference type="CDD" id="cd03046">
    <property type="entry name" value="GST_N_GTT1_like"/>
    <property type="match status" value="1"/>
</dbReference>
<dbReference type="EMBL" id="JBHLXD010000011">
    <property type="protein sequence ID" value="MFC0208419.1"/>
    <property type="molecule type" value="Genomic_DNA"/>
</dbReference>
<dbReference type="PANTHER" id="PTHR44051">
    <property type="entry name" value="GLUTATHIONE S-TRANSFERASE-RELATED"/>
    <property type="match status" value="1"/>
</dbReference>
<gene>
    <name evidence="2" type="ORF">ACFFJ2_08415</name>
</gene>
<organism evidence="2 3">
    <name type="scientific">Chelativorans intermedius</name>
    <dbReference type="NCBI Taxonomy" id="515947"/>
    <lineage>
        <taxon>Bacteria</taxon>
        <taxon>Pseudomonadati</taxon>
        <taxon>Pseudomonadota</taxon>
        <taxon>Alphaproteobacteria</taxon>
        <taxon>Hyphomicrobiales</taxon>
        <taxon>Phyllobacteriaceae</taxon>
        <taxon>Chelativorans</taxon>
    </lineage>
</organism>
<keyword evidence="3" id="KW-1185">Reference proteome</keyword>
<dbReference type="SFLD" id="SFLDG00358">
    <property type="entry name" value="Main_(cytGST)"/>
    <property type="match status" value="1"/>
</dbReference>
<dbReference type="SUPFAM" id="SSF52833">
    <property type="entry name" value="Thioredoxin-like"/>
    <property type="match status" value="1"/>
</dbReference>